<keyword evidence="13" id="KW-1185">Reference proteome</keyword>
<evidence type="ECO:0000256" key="4">
    <source>
        <dbReference type="ARBA" id="ARBA00022741"/>
    </source>
</evidence>
<dbReference type="GO" id="GO:0005829">
    <property type="term" value="C:cytosol"/>
    <property type="evidence" value="ECO:0007669"/>
    <property type="project" value="TreeGrafter"/>
</dbReference>
<dbReference type="InterPro" id="IPR006205">
    <property type="entry name" value="Mev_gal_kin"/>
</dbReference>
<dbReference type="Pfam" id="PF08544">
    <property type="entry name" value="GHMP_kinases_C"/>
    <property type="match status" value="1"/>
</dbReference>
<organism evidence="12 13">
    <name type="scientific">Sulfurivirga caldicuralii</name>
    <dbReference type="NCBI Taxonomy" id="364032"/>
    <lineage>
        <taxon>Bacteria</taxon>
        <taxon>Pseudomonadati</taxon>
        <taxon>Pseudomonadota</taxon>
        <taxon>Gammaproteobacteria</taxon>
        <taxon>Thiotrichales</taxon>
        <taxon>Piscirickettsiaceae</taxon>
        <taxon>Sulfurivirga</taxon>
    </lineage>
</organism>
<keyword evidence="6" id="KW-0067">ATP-binding</keyword>
<dbReference type="GO" id="GO:0005524">
    <property type="term" value="F:ATP binding"/>
    <property type="evidence" value="ECO:0007669"/>
    <property type="project" value="UniProtKB-KW"/>
</dbReference>
<keyword evidence="8" id="KW-0443">Lipid metabolism</keyword>
<accession>A0A1N6GA08</accession>
<evidence type="ECO:0000313" key="13">
    <source>
        <dbReference type="Proteomes" id="UP000198461"/>
    </source>
</evidence>
<dbReference type="Pfam" id="PF00288">
    <property type="entry name" value="GHMP_kinases_N"/>
    <property type="match status" value="1"/>
</dbReference>
<dbReference type="UniPathway" id="UPA00057">
    <property type="reaction ID" value="UER00098"/>
</dbReference>
<feature type="domain" description="GHMP kinase N-terminal" evidence="10">
    <location>
        <begin position="112"/>
        <end position="176"/>
    </location>
</feature>
<evidence type="ECO:0000256" key="7">
    <source>
        <dbReference type="ARBA" id="ARBA00022842"/>
    </source>
</evidence>
<feature type="domain" description="GHMP kinase C-terminal" evidence="11">
    <location>
        <begin position="244"/>
        <end position="295"/>
    </location>
</feature>
<comment type="pathway">
    <text evidence="9">Isoprenoid biosynthesis; isopentenyl diphosphate biosynthesis via mevalonate pathway; isopentenyl diphosphate from (R)-mevalonate: step 1/3.</text>
</comment>
<evidence type="ECO:0000256" key="2">
    <source>
        <dbReference type="ARBA" id="ARBA00022516"/>
    </source>
</evidence>
<protein>
    <submittedName>
        <fullName evidence="12">Mevalonate kinase</fullName>
    </submittedName>
</protein>
<dbReference type="AlphaFoldDB" id="A0A1N6GA08"/>
<dbReference type="InterPro" id="IPR020568">
    <property type="entry name" value="Ribosomal_Su5_D2-typ_SF"/>
</dbReference>
<evidence type="ECO:0000256" key="5">
    <source>
        <dbReference type="ARBA" id="ARBA00022777"/>
    </source>
</evidence>
<dbReference type="PANTHER" id="PTHR43290">
    <property type="entry name" value="MEVALONATE KINASE"/>
    <property type="match status" value="1"/>
</dbReference>
<evidence type="ECO:0000259" key="11">
    <source>
        <dbReference type="Pfam" id="PF08544"/>
    </source>
</evidence>
<name>A0A1N6GA08_9GAMM</name>
<dbReference type="SUPFAM" id="SSF55060">
    <property type="entry name" value="GHMP Kinase, C-terminal domain"/>
    <property type="match status" value="1"/>
</dbReference>
<keyword evidence="3" id="KW-0808">Transferase</keyword>
<keyword evidence="2" id="KW-0444">Lipid biosynthesis</keyword>
<keyword evidence="1" id="KW-0963">Cytoplasm</keyword>
<keyword evidence="5 12" id="KW-0418">Kinase</keyword>
<evidence type="ECO:0000313" key="12">
    <source>
        <dbReference type="EMBL" id="SIO04334.1"/>
    </source>
</evidence>
<evidence type="ECO:0000256" key="8">
    <source>
        <dbReference type="ARBA" id="ARBA00023098"/>
    </source>
</evidence>
<evidence type="ECO:0000259" key="10">
    <source>
        <dbReference type="Pfam" id="PF00288"/>
    </source>
</evidence>
<dbReference type="EMBL" id="FSRE01000003">
    <property type="protein sequence ID" value="SIO04334.1"/>
    <property type="molecule type" value="Genomic_DNA"/>
</dbReference>
<sequence length="328" mass="35428">MTTVSAQAPAKAILSGEHSIVAGAPAIAVPLPLQTTAEITYCERGSPTFFIDLPDLDAQCALPWDVWAAQCAQKHALWQQTQRAVLESPTDLVALTLWQYHALLPLPEGQWQVRISGHPWQGRGLGSSASVVAALLKALNELVDTPLADDALLATAIRSEHYAHGRSSGLDPATILHNTPLWLTRSPTGLEWEPIDLALPRFWLVDTGPPDASTGECVYAVRQRFPASHSIWEAFAATTETVRTALERHDMQQLHEAIQTNHVLLRKIGVVPDRVNALIRKLNRSGAAKVSGAGSVRGVAAGMVLYFGESPPDKVLLHDFNATALPLG</sequence>
<keyword evidence="7" id="KW-0460">Magnesium</keyword>
<dbReference type="RefSeq" id="WP_074201539.1">
    <property type="nucleotide sequence ID" value="NZ_FSRE01000003.1"/>
</dbReference>
<dbReference type="Gene3D" id="3.30.230.10">
    <property type="match status" value="1"/>
</dbReference>
<keyword evidence="4" id="KW-0547">Nucleotide-binding</keyword>
<gene>
    <name evidence="12" type="ORF">SAMN05443662_1254</name>
</gene>
<dbReference type="InterPro" id="IPR014721">
    <property type="entry name" value="Ribsml_uS5_D2-typ_fold_subgr"/>
</dbReference>
<evidence type="ECO:0000256" key="3">
    <source>
        <dbReference type="ARBA" id="ARBA00022679"/>
    </source>
</evidence>
<proteinExistence type="predicted"/>
<dbReference type="Gene3D" id="3.30.70.890">
    <property type="entry name" value="GHMP kinase, C-terminal domain"/>
    <property type="match status" value="1"/>
</dbReference>
<reference evidence="12 13" key="1">
    <citation type="submission" date="2016-11" db="EMBL/GenBank/DDBJ databases">
        <authorList>
            <person name="Jaros S."/>
            <person name="Januszkiewicz K."/>
            <person name="Wedrychowicz H."/>
        </authorList>
    </citation>
    <scope>NUCLEOTIDE SEQUENCE [LARGE SCALE GENOMIC DNA]</scope>
    <source>
        <strain evidence="12 13">DSM 17737</strain>
    </source>
</reference>
<dbReference type="STRING" id="364032.SAMN05443662_1254"/>
<dbReference type="GO" id="GO:0004496">
    <property type="term" value="F:mevalonate kinase activity"/>
    <property type="evidence" value="ECO:0007669"/>
    <property type="project" value="InterPro"/>
</dbReference>
<evidence type="ECO:0000256" key="9">
    <source>
        <dbReference type="ARBA" id="ARBA00029438"/>
    </source>
</evidence>
<dbReference type="PANTHER" id="PTHR43290:SF2">
    <property type="entry name" value="MEVALONATE KINASE"/>
    <property type="match status" value="1"/>
</dbReference>
<dbReference type="GO" id="GO:0019287">
    <property type="term" value="P:isopentenyl diphosphate biosynthetic process, mevalonate pathway"/>
    <property type="evidence" value="ECO:0007669"/>
    <property type="project" value="UniProtKB-UniPathway"/>
</dbReference>
<dbReference type="OrthoDB" id="9764892at2"/>
<dbReference type="InterPro" id="IPR006204">
    <property type="entry name" value="GHMP_kinase_N_dom"/>
</dbReference>
<evidence type="ECO:0000256" key="6">
    <source>
        <dbReference type="ARBA" id="ARBA00022840"/>
    </source>
</evidence>
<dbReference type="SUPFAM" id="SSF54211">
    <property type="entry name" value="Ribosomal protein S5 domain 2-like"/>
    <property type="match status" value="1"/>
</dbReference>
<evidence type="ECO:0000256" key="1">
    <source>
        <dbReference type="ARBA" id="ARBA00022490"/>
    </source>
</evidence>
<dbReference type="PRINTS" id="PR00959">
    <property type="entry name" value="MEVGALKINASE"/>
</dbReference>
<dbReference type="InterPro" id="IPR036554">
    <property type="entry name" value="GHMP_kinase_C_sf"/>
</dbReference>
<dbReference type="InterPro" id="IPR013750">
    <property type="entry name" value="GHMP_kinase_C_dom"/>
</dbReference>
<dbReference type="Proteomes" id="UP000198461">
    <property type="component" value="Unassembled WGS sequence"/>
</dbReference>